<dbReference type="STRING" id="874156.GCA_001021555_00600"/>
<keyword evidence="4" id="KW-0378">Hydrolase</keyword>
<accession>A0A0H0XPR4</accession>
<feature type="chain" id="PRO_5002589926" description="arginine deiminase" evidence="6">
    <location>
        <begin position="22"/>
        <end position="466"/>
    </location>
</feature>
<dbReference type="GO" id="GO:0016990">
    <property type="term" value="F:arginine deiminase activity"/>
    <property type="evidence" value="ECO:0007669"/>
    <property type="project" value="UniProtKB-EC"/>
</dbReference>
<evidence type="ECO:0000256" key="3">
    <source>
        <dbReference type="ARBA" id="ARBA00012171"/>
    </source>
</evidence>
<dbReference type="Proteomes" id="UP000053455">
    <property type="component" value="Unassembled WGS sequence"/>
</dbReference>
<dbReference type="PANTHER" id="PTHR47271">
    <property type="entry name" value="ARGININE DEIMINASE"/>
    <property type="match status" value="1"/>
</dbReference>
<reference evidence="7 8" key="1">
    <citation type="submission" date="2015-04" db="EMBL/GenBank/DDBJ databases">
        <title>The draft genome sequence of Erythrobacter marinus HWDM-33.</title>
        <authorList>
            <person name="Zhuang L."/>
            <person name="Liu Y."/>
            <person name="Shao Z."/>
        </authorList>
    </citation>
    <scope>NUCLEOTIDE SEQUENCE [LARGE SCALE GENOMIC DNA]</scope>
    <source>
        <strain evidence="7 8">HWDM-33</strain>
    </source>
</reference>
<keyword evidence="6" id="KW-0732">Signal</keyword>
<dbReference type="PATRIC" id="fig|874156.12.peg.707"/>
<comment type="caution">
    <text evidence="7">The sequence shown here is derived from an EMBL/GenBank/DDBJ whole genome shotgun (WGS) entry which is preliminary data.</text>
</comment>
<dbReference type="Pfam" id="PF02274">
    <property type="entry name" value="ADI"/>
    <property type="match status" value="2"/>
</dbReference>
<dbReference type="Gene3D" id="3.75.10.10">
    <property type="entry name" value="L-arginine/glycine Amidinotransferase, Chain A"/>
    <property type="match status" value="1"/>
</dbReference>
<dbReference type="EC" id="3.5.3.6" evidence="3"/>
<dbReference type="PANTHER" id="PTHR47271:SF2">
    <property type="entry name" value="ARGININE DEIMINASE"/>
    <property type="match status" value="1"/>
</dbReference>
<feature type="signal peptide" evidence="6">
    <location>
        <begin position="1"/>
        <end position="21"/>
    </location>
</feature>
<dbReference type="PRINTS" id="PR01466">
    <property type="entry name" value="ARGDEIMINASE"/>
</dbReference>
<organism evidence="7 8">
    <name type="scientific">Aurantiacibacter marinus</name>
    <dbReference type="NCBI Taxonomy" id="874156"/>
    <lineage>
        <taxon>Bacteria</taxon>
        <taxon>Pseudomonadati</taxon>
        <taxon>Pseudomonadota</taxon>
        <taxon>Alphaproteobacteria</taxon>
        <taxon>Sphingomonadales</taxon>
        <taxon>Erythrobacteraceae</taxon>
        <taxon>Aurantiacibacter</taxon>
    </lineage>
</organism>
<evidence type="ECO:0000256" key="5">
    <source>
        <dbReference type="ARBA" id="ARBA00049429"/>
    </source>
</evidence>
<protein>
    <recommendedName>
        <fullName evidence="3">arginine deiminase</fullName>
        <ecNumber evidence="3">3.5.3.6</ecNumber>
    </recommendedName>
</protein>
<dbReference type="InterPro" id="IPR003876">
    <property type="entry name" value="Arg_deiminase"/>
</dbReference>
<evidence type="ECO:0000256" key="4">
    <source>
        <dbReference type="ARBA" id="ARBA00022801"/>
    </source>
</evidence>
<dbReference type="EMBL" id="LBHU01000001">
    <property type="protein sequence ID" value="KLI64613.1"/>
    <property type="molecule type" value="Genomic_DNA"/>
</dbReference>
<name>A0A0H0XPR4_9SPHN</name>
<evidence type="ECO:0000256" key="2">
    <source>
        <dbReference type="ARBA" id="ARBA00010206"/>
    </source>
</evidence>
<dbReference type="OrthoDB" id="9807502at2"/>
<dbReference type="AlphaFoldDB" id="A0A0H0XPR4"/>
<keyword evidence="8" id="KW-1185">Reference proteome</keyword>
<evidence type="ECO:0000313" key="7">
    <source>
        <dbReference type="EMBL" id="KLI64613.1"/>
    </source>
</evidence>
<dbReference type="InterPro" id="IPR006311">
    <property type="entry name" value="TAT_signal"/>
</dbReference>
<dbReference type="RefSeq" id="WP_047092478.1">
    <property type="nucleotide sequence ID" value="NZ_LBHU01000001.1"/>
</dbReference>
<comment type="pathway">
    <text evidence="1">Amino-acid degradation; L-arginine degradation via ADI pathway; carbamoyl phosphate from L-arginine: step 1/2.</text>
</comment>
<sequence length="466" mass="50204">MQISKREFLAGSGATAATALAASSIPLAAQSAPGFPLQSDIGKLDSVLVHSRRAMGGITSQISRDLIPGIDFDPVAAEAQHAALNAILRQSGAEVIEITDALNAAREATLSSGIWETWIDAAFPRLGRNPREVTAETVMGHDKDWLYRLDGSGNYDHFVDDFGSAIWTRDSAFMTPAGLVICNSSSPRRGRENALLRFLYRHSPMLAEVPIALDAVEEGFIIEGGDAIVVDRNTMFLGVGNRTSPDAAPALARALGMNVYTVQIGADPFLREWQAGEARTSDPLRTLFLHLDTSFTLVGPQHALALPYVFEAEYSETGPLSRYIRGAVRQSILSREDAEKGLELLKGIGTLTRYAAGSGERTAIADMKLVDFCRSQGYRVTNTGGPVPDNDADAFAHFMSVTYPEQRRQASNVVQAVPGRVIAYDGNPATIAALAADGLAVDVFPGRELWNWHGGPHCLTQPLLRS</sequence>
<evidence type="ECO:0000256" key="1">
    <source>
        <dbReference type="ARBA" id="ARBA00005213"/>
    </source>
</evidence>
<dbReference type="SUPFAM" id="SSF55909">
    <property type="entry name" value="Pentein"/>
    <property type="match status" value="1"/>
</dbReference>
<comment type="catalytic activity">
    <reaction evidence="5">
        <text>L-arginine + H2O = L-citrulline + NH4(+)</text>
        <dbReference type="Rhea" id="RHEA:19597"/>
        <dbReference type="ChEBI" id="CHEBI:15377"/>
        <dbReference type="ChEBI" id="CHEBI:28938"/>
        <dbReference type="ChEBI" id="CHEBI:32682"/>
        <dbReference type="ChEBI" id="CHEBI:57743"/>
        <dbReference type="EC" id="3.5.3.6"/>
    </reaction>
</comment>
<dbReference type="PROSITE" id="PS51318">
    <property type="entry name" value="TAT"/>
    <property type="match status" value="1"/>
</dbReference>
<comment type="similarity">
    <text evidence="2">Belongs to the arginine deiminase family.</text>
</comment>
<dbReference type="GO" id="GO:0019546">
    <property type="term" value="P:L-arginine deiminase pathway"/>
    <property type="evidence" value="ECO:0007669"/>
    <property type="project" value="TreeGrafter"/>
</dbReference>
<evidence type="ECO:0000313" key="8">
    <source>
        <dbReference type="Proteomes" id="UP000053455"/>
    </source>
</evidence>
<evidence type="ECO:0000256" key="6">
    <source>
        <dbReference type="SAM" id="SignalP"/>
    </source>
</evidence>
<proteinExistence type="inferred from homology"/>
<gene>
    <name evidence="7" type="ORF">AAV99_03390</name>
</gene>